<evidence type="ECO:0000313" key="2">
    <source>
        <dbReference type="Proteomes" id="UP001196413"/>
    </source>
</evidence>
<gene>
    <name evidence="1" type="ORF">KIN20_031591</name>
</gene>
<sequence length="80" mass="8995">MNEVKVPDKRASMTEVECEKSMYEHFVSGSPAKNKTSDHPARAELAKEEGQVCVGLLAGYQVLLFRSHIFRIIFKKGRGL</sequence>
<reference evidence="1" key="1">
    <citation type="submission" date="2021-06" db="EMBL/GenBank/DDBJ databases">
        <title>Parelaphostrongylus tenuis whole genome reference sequence.</title>
        <authorList>
            <person name="Garwood T.J."/>
            <person name="Larsen P.A."/>
            <person name="Fountain-Jones N.M."/>
            <person name="Garbe J.R."/>
            <person name="Macchietto M.G."/>
            <person name="Kania S.A."/>
            <person name="Gerhold R.W."/>
            <person name="Richards J.E."/>
            <person name="Wolf T.M."/>
        </authorList>
    </citation>
    <scope>NUCLEOTIDE SEQUENCE</scope>
    <source>
        <strain evidence="1">MNPRO001-30</strain>
        <tissue evidence="1">Meninges</tissue>
    </source>
</reference>
<protein>
    <submittedName>
        <fullName evidence="1">Uncharacterized protein</fullName>
    </submittedName>
</protein>
<name>A0AAD5R5V7_PARTN</name>
<dbReference type="Proteomes" id="UP001196413">
    <property type="component" value="Unassembled WGS sequence"/>
</dbReference>
<comment type="caution">
    <text evidence="1">The sequence shown here is derived from an EMBL/GenBank/DDBJ whole genome shotgun (WGS) entry which is preliminary data.</text>
</comment>
<keyword evidence="2" id="KW-1185">Reference proteome</keyword>
<accession>A0AAD5R5V7</accession>
<proteinExistence type="predicted"/>
<dbReference type="AlphaFoldDB" id="A0AAD5R5V7"/>
<organism evidence="1 2">
    <name type="scientific">Parelaphostrongylus tenuis</name>
    <name type="common">Meningeal worm</name>
    <dbReference type="NCBI Taxonomy" id="148309"/>
    <lineage>
        <taxon>Eukaryota</taxon>
        <taxon>Metazoa</taxon>
        <taxon>Ecdysozoa</taxon>
        <taxon>Nematoda</taxon>
        <taxon>Chromadorea</taxon>
        <taxon>Rhabditida</taxon>
        <taxon>Rhabditina</taxon>
        <taxon>Rhabditomorpha</taxon>
        <taxon>Strongyloidea</taxon>
        <taxon>Metastrongylidae</taxon>
        <taxon>Parelaphostrongylus</taxon>
    </lineage>
</organism>
<dbReference type="EMBL" id="JAHQIW010006710">
    <property type="protein sequence ID" value="KAJ1369971.1"/>
    <property type="molecule type" value="Genomic_DNA"/>
</dbReference>
<evidence type="ECO:0000313" key="1">
    <source>
        <dbReference type="EMBL" id="KAJ1369971.1"/>
    </source>
</evidence>